<dbReference type="SUPFAM" id="SSF52540">
    <property type="entry name" value="P-loop containing nucleoside triphosphate hydrolases"/>
    <property type="match status" value="1"/>
</dbReference>
<evidence type="ECO:0000256" key="9">
    <source>
        <dbReference type="ARBA" id="ARBA00022842"/>
    </source>
</evidence>
<comment type="subcellular location">
    <subcellularLocation>
        <location evidence="1">Cytoplasm</location>
    </subcellularLocation>
</comment>
<comment type="caution">
    <text evidence="11">The sequence shown here is derived from an EMBL/GenBank/DDBJ whole genome shotgun (WGS) entry which is preliminary data.</text>
</comment>
<reference evidence="11" key="2">
    <citation type="submission" date="2021-04" db="EMBL/GenBank/DDBJ databases">
        <authorList>
            <person name="Gilroy R."/>
        </authorList>
    </citation>
    <scope>NUCLEOTIDE SEQUENCE</scope>
    <source>
        <strain evidence="11">CHK169-4300</strain>
    </source>
</reference>
<dbReference type="Proteomes" id="UP000824106">
    <property type="component" value="Unassembled WGS sequence"/>
</dbReference>
<evidence type="ECO:0000256" key="5">
    <source>
        <dbReference type="ARBA" id="ARBA00022694"/>
    </source>
</evidence>
<keyword evidence="7" id="KW-0547">Nucleotide-binding</keyword>
<keyword evidence="8" id="KW-0067">ATP-binding</keyword>
<name>A0A9D2G2J9_9LACT</name>
<keyword evidence="4" id="KW-0963">Cytoplasm</keyword>
<evidence type="ECO:0000256" key="10">
    <source>
        <dbReference type="ARBA" id="ARBA00032441"/>
    </source>
</evidence>
<organism evidence="11 12">
    <name type="scientific">Candidatus Atopostipes pullistercoris</name>
    <dbReference type="NCBI Taxonomy" id="2838467"/>
    <lineage>
        <taxon>Bacteria</taxon>
        <taxon>Bacillati</taxon>
        <taxon>Bacillota</taxon>
        <taxon>Bacilli</taxon>
        <taxon>Lactobacillales</taxon>
        <taxon>Carnobacteriaceae</taxon>
        <taxon>Atopostipes</taxon>
    </lineage>
</organism>
<dbReference type="GO" id="GO:0046872">
    <property type="term" value="F:metal ion binding"/>
    <property type="evidence" value="ECO:0007669"/>
    <property type="project" value="UniProtKB-KW"/>
</dbReference>
<evidence type="ECO:0000256" key="4">
    <source>
        <dbReference type="ARBA" id="ARBA00022490"/>
    </source>
</evidence>
<keyword evidence="9" id="KW-0460">Magnesium</keyword>
<evidence type="ECO:0000256" key="6">
    <source>
        <dbReference type="ARBA" id="ARBA00022723"/>
    </source>
</evidence>
<dbReference type="InterPro" id="IPR027417">
    <property type="entry name" value="P-loop_NTPase"/>
</dbReference>
<evidence type="ECO:0000313" key="11">
    <source>
        <dbReference type="EMBL" id="HIZ71914.1"/>
    </source>
</evidence>
<accession>A0A9D2G2J9</accession>
<evidence type="ECO:0000313" key="12">
    <source>
        <dbReference type="Proteomes" id="UP000824106"/>
    </source>
</evidence>
<sequence>MITIETKNEEETIRFAKKLTTYLKPGMTLLLKGDLGAGKTTFTKGIGEGLGVGRIIKSPTYTIVREYPNGKFPLYHVDLYRLTESEVPELGLDEYFEGDGISVVEWPSVSLEDLPEKHLEIELKSDGKNPKKRVITLRAVGKEYEEILKHI</sequence>
<dbReference type="GO" id="GO:0005737">
    <property type="term" value="C:cytoplasm"/>
    <property type="evidence" value="ECO:0007669"/>
    <property type="project" value="UniProtKB-SubCell"/>
</dbReference>
<dbReference type="PANTHER" id="PTHR33540:SF2">
    <property type="entry name" value="TRNA THREONYLCARBAMOYLADENOSINE BIOSYNTHESIS PROTEIN TSAE"/>
    <property type="match status" value="1"/>
</dbReference>
<dbReference type="AlphaFoldDB" id="A0A9D2G2J9"/>
<keyword evidence="6" id="KW-0479">Metal-binding</keyword>
<dbReference type="NCBIfam" id="TIGR00150">
    <property type="entry name" value="T6A_YjeE"/>
    <property type="match status" value="1"/>
</dbReference>
<dbReference type="GO" id="GO:0002949">
    <property type="term" value="P:tRNA threonylcarbamoyladenosine modification"/>
    <property type="evidence" value="ECO:0007669"/>
    <property type="project" value="InterPro"/>
</dbReference>
<evidence type="ECO:0000256" key="7">
    <source>
        <dbReference type="ARBA" id="ARBA00022741"/>
    </source>
</evidence>
<keyword evidence="5" id="KW-0819">tRNA processing</keyword>
<protein>
    <recommendedName>
        <fullName evidence="3">tRNA threonylcarbamoyladenosine biosynthesis protein TsaE</fullName>
    </recommendedName>
    <alternativeName>
        <fullName evidence="10">t(6)A37 threonylcarbamoyladenosine biosynthesis protein TsaE</fullName>
    </alternativeName>
</protein>
<evidence type="ECO:0000256" key="3">
    <source>
        <dbReference type="ARBA" id="ARBA00019010"/>
    </source>
</evidence>
<reference evidence="11" key="1">
    <citation type="journal article" date="2021" name="PeerJ">
        <title>Extensive microbial diversity within the chicken gut microbiome revealed by metagenomics and culture.</title>
        <authorList>
            <person name="Gilroy R."/>
            <person name="Ravi A."/>
            <person name="Getino M."/>
            <person name="Pursley I."/>
            <person name="Horton D.L."/>
            <person name="Alikhan N.F."/>
            <person name="Baker D."/>
            <person name="Gharbi K."/>
            <person name="Hall N."/>
            <person name="Watson M."/>
            <person name="Adriaenssens E.M."/>
            <person name="Foster-Nyarko E."/>
            <person name="Jarju S."/>
            <person name="Secka A."/>
            <person name="Antonio M."/>
            <person name="Oren A."/>
            <person name="Chaudhuri R.R."/>
            <person name="La Ragione R."/>
            <person name="Hildebrand F."/>
            <person name="Pallen M.J."/>
        </authorList>
    </citation>
    <scope>NUCLEOTIDE SEQUENCE</scope>
    <source>
        <strain evidence="11">CHK169-4300</strain>
    </source>
</reference>
<proteinExistence type="inferred from homology"/>
<dbReference type="GO" id="GO:0005524">
    <property type="term" value="F:ATP binding"/>
    <property type="evidence" value="ECO:0007669"/>
    <property type="project" value="UniProtKB-KW"/>
</dbReference>
<dbReference type="PANTHER" id="PTHR33540">
    <property type="entry name" value="TRNA THREONYLCARBAMOYLADENOSINE BIOSYNTHESIS PROTEIN TSAE"/>
    <property type="match status" value="1"/>
</dbReference>
<evidence type="ECO:0000256" key="1">
    <source>
        <dbReference type="ARBA" id="ARBA00004496"/>
    </source>
</evidence>
<dbReference type="Pfam" id="PF02367">
    <property type="entry name" value="TsaE"/>
    <property type="match status" value="1"/>
</dbReference>
<dbReference type="EMBL" id="DXAZ01000157">
    <property type="protein sequence ID" value="HIZ71914.1"/>
    <property type="molecule type" value="Genomic_DNA"/>
</dbReference>
<evidence type="ECO:0000256" key="2">
    <source>
        <dbReference type="ARBA" id="ARBA00007599"/>
    </source>
</evidence>
<dbReference type="Gene3D" id="3.40.50.300">
    <property type="entry name" value="P-loop containing nucleotide triphosphate hydrolases"/>
    <property type="match status" value="1"/>
</dbReference>
<gene>
    <name evidence="11" type="primary">tsaE</name>
    <name evidence="11" type="ORF">H9808_09165</name>
</gene>
<dbReference type="InterPro" id="IPR003442">
    <property type="entry name" value="T6A_TsaE"/>
</dbReference>
<comment type="similarity">
    <text evidence="2">Belongs to the TsaE family.</text>
</comment>
<evidence type="ECO:0000256" key="8">
    <source>
        <dbReference type="ARBA" id="ARBA00022840"/>
    </source>
</evidence>